<organism evidence="1 2">
    <name type="scientific">Panicum virgatum</name>
    <name type="common">Blackwell switchgrass</name>
    <dbReference type="NCBI Taxonomy" id="38727"/>
    <lineage>
        <taxon>Eukaryota</taxon>
        <taxon>Viridiplantae</taxon>
        <taxon>Streptophyta</taxon>
        <taxon>Embryophyta</taxon>
        <taxon>Tracheophyta</taxon>
        <taxon>Spermatophyta</taxon>
        <taxon>Magnoliopsida</taxon>
        <taxon>Liliopsida</taxon>
        <taxon>Poales</taxon>
        <taxon>Poaceae</taxon>
        <taxon>PACMAD clade</taxon>
        <taxon>Panicoideae</taxon>
        <taxon>Panicodae</taxon>
        <taxon>Paniceae</taxon>
        <taxon>Panicinae</taxon>
        <taxon>Panicum</taxon>
        <taxon>Panicum sect. Hiantes</taxon>
    </lineage>
</organism>
<evidence type="ECO:0000313" key="1">
    <source>
        <dbReference type="EMBL" id="KAG2635636.1"/>
    </source>
</evidence>
<keyword evidence="2" id="KW-1185">Reference proteome</keyword>
<comment type="caution">
    <text evidence="1">The sequence shown here is derived from an EMBL/GenBank/DDBJ whole genome shotgun (WGS) entry which is preliminary data.</text>
</comment>
<name>A0A8T0VPY1_PANVG</name>
<dbReference type="Proteomes" id="UP000823388">
    <property type="component" value="Chromosome 2N"/>
</dbReference>
<dbReference type="AlphaFoldDB" id="A0A8T0VPY1"/>
<sequence length="101" mass="11615">MTAKNSSFKYYQQLNTSSIADRRSSVLYFNEPASGCVNFVDKEENEAEVSVEDRSSTRQLKVPSPWILREARSKKYLRRCFGLCAWWEPCPLLGLFSVLAL</sequence>
<protein>
    <submittedName>
        <fullName evidence="1">Uncharacterized protein</fullName>
    </submittedName>
</protein>
<gene>
    <name evidence="1" type="ORF">PVAP13_2NG398900</name>
</gene>
<reference evidence="1" key="1">
    <citation type="submission" date="2020-05" db="EMBL/GenBank/DDBJ databases">
        <title>WGS assembly of Panicum virgatum.</title>
        <authorList>
            <person name="Lovell J.T."/>
            <person name="Jenkins J."/>
            <person name="Shu S."/>
            <person name="Juenger T.E."/>
            <person name="Schmutz J."/>
        </authorList>
    </citation>
    <scope>NUCLEOTIDE SEQUENCE</scope>
    <source>
        <strain evidence="1">AP13</strain>
    </source>
</reference>
<evidence type="ECO:0000313" key="2">
    <source>
        <dbReference type="Proteomes" id="UP000823388"/>
    </source>
</evidence>
<dbReference type="EMBL" id="CM029040">
    <property type="protein sequence ID" value="KAG2635636.1"/>
    <property type="molecule type" value="Genomic_DNA"/>
</dbReference>
<accession>A0A8T0VPY1</accession>
<proteinExistence type="predicted"/>